<gene>
    <name evidence="2" type="ORF">HID58_043813</name>
</gene>
<accession>A0ABQ8BHK4</accession>
<reference evidence="2 3" key="1">
    <citation type="submission" date="2021-05" db="EMBL/GenBank/DDBJ databases">
        <title>Genome Assembly of Synthetic Allotetraploid Brassica napus Reveals Homoeologous Exchanges between Subgenomes.</title>
        <authorList>
            <person name="Davis J.T."/>
        </authorList>
    </citation>
    <scope>NUCLEOTIDE SEQUENCE [LARGE SCALE GENOMIC DNA]</scope>
    <source>
        <strain evidence="3">cv. Da-Ae</strain>
        <tissue evidence="2">Seedling</tissue>
    </source>
</reference>
<sequence length="170" mass="20210">MARRSGMARRLSRIEKEKKEFKMLRLSYEGGCFRGFSAICYSVIESSTSVTFRRLFSLTLGLFFGYCAVDIYILERKRSGRDLPKRKRKKPRRFMGQSVFARLGFGKRWRIRNCMHKDKWGFKRSQCRSLACRNCYFLEIARTNFTYCIDKWLFKYVCCPICRSLAVTTT</sequence>
<keyword evidence="1" id="KW-0812">Transmembrane</keyword>
<comment type="caution">
    <text evidence="2">The sequence shown here is derived from an EMBL/GenBank/DDBJ whole genome shotgun (WGS) entry which is preliminary data.</text>
</comment>
<organism evidence="2 3">
    <name type="scientific">Brassica napus</name>
    <name type="common">Rape</name>
    <dbReference type="NCBI Taxonomy" id="3708"/>
    <lineage>
        <taxon>Eukaryota</taxon>
        <taxon>Viridiplantae</taxon>
        <taxon>Streptophyta</taxon>
        <taxon>Embryophyta</taxon>
        <taxon>Tracheophyta</taxon>
        <taxon>Spermatophyta</taxon>
        <taxon>Magnoliopsida</taxon>
        <taxon>eudicotyledons</taxon>
        <taxon>Gunneridae</taxon>
        <taxon>Pentapetalae</taxon>
        <taxon>rosids</taxon>
        <taxon>malvids</taxon>
        <taxon>Brassicales</taxon>
        <taxon>Brassicaceae</taxon>
        <taxon>Brassiceae</taxon>
        <taxon>Brassica</taxon>
    </lineage>
</organism>
<evidence type="ECO:0000313" key="3">
    <source>
        <dbReference type="Proteomes" id="UP000824890"/>
    </source>
</evidence>
<proteinExistence type="predicted"/>
<evidence type="ECO:0000313" key="2">
    <source>
        <dbReference type="EMBL" id="KAH0904310.1"/>
    </source>
</evidence>
<protein>
    <submittedName>
        <fullName evidence="2">Uncharacterized protein</fullName>
    </submittedName>
</protein>
<dbReference type="Proteomes" id="UP000824890">
    <property type="component" value="Unassembled WGS sequence"/>
</dbReference>
<keyword evidence="3" id="KW-1185">Reference proteome</keyword>
<evidence type="ECO:0000256" key="1">
    <source>
        <dbReference type="SAM" id="Phobius"/>
    </source>
</evidence>
<keyword evidence="1" id="KW-1133">Transmembrane helix</keyword>
<keyword evidence="1" id="KW-0472">Membrane</keyword>
<feature type="transmembrane region" description="Helical" evidence="1">
    <location>
        <begin position="56"/>
        <end position="74"/>
    </location>
</feature>
<dbReference type="EMBL" id="JAGKQM010000011">
    <property type="protein sequence ID" value="KAH0904310.1"/>
    <property type="molecule type" value="Genomic_DNA"/>
</dbReference>
<name>A0ABQ8BHK4_BRANA</name>